<feature type="transmembrane region" description="Helical" evidence="8">
    <location>
        <begin position="135"/>
        <end position="152"/>
    </location>
</feature>
<feature type="transmembrane region" description="Helical" evidence="8">
    <location>
        <begin position="218"/>
        <end position="235"/>
    </location>
</feature>
<feature type="transmembrane region" description="Helical" evidence="8">
    <location>
        <begin position="79"/>
        <end position="99"/>
    </location>
</feature>
<evidence type="ECO:0000256" key="4">
    <source>
        <dbReference type="ARBA" id="ARBA00022475"/>
    </source>
</evidence>
<keyword evidence="6 8" id="KW-1133">Transmembrane helix</keyword>
<comment type="similarity">
    <text evidence="2">Belongs to the EamA transporter family.</text>
</comment>
<feature type="transmembrane region" description="Helical" evidence="8">
    <location>
        <begin position="271"/>
        <end position="290"/>
    </location>
</feature>
<comment type="subcellular location">
    <subcellularLocation>
        <location evidence="1">Cell membrane</location>
        <topology evidence="1">Multi-pass membrane protein</topology>
    </subcellularLocation>
</comment>
<name>A0ABZ2SIL5_9ENTE</name>
<evidence type="ECO:0000259" key="9">
    <source>
        <dbReference type="Pfam" id="PF00892"/>
    </source>
</evidence>
<keyword evidence="7 8" id="KW-0472">Membrane</keyword>
<feature type="transmembrane region" description="Helical" evidence="8">
    <location>
        <begin position="186"/>
        <end position="212"/>
    </location>
</feature>
<evidence type="ECO:0000256" key="5">
    <source>
        <dbReference type="ARBA" id="ARBA00022692"/>
    </source>
</evidence>
<feature type="transmembrane region" description="Helical" evidence="8">
    <location>
        <begin position="242"/>
        <end position="265"/>
    </location>
</feature>
<dbReference type="Proteomes" id="UP000664701">
    <property type="component" value="Chromosome"/>
</dbReference>
<protein>
    <submittedName>
        <fullName evidence="10">Protein RarD</fullName>
    </submittedName>
</protein>
<keyword evidence="3" id="KW-0813">Transport</keyword>
<feature type="transmembrane region" description="Helical" evidence="8">
    <location>
        <begin position="46"/>
        <end position="67"/>
    </location>
</feature>
<dbReference type="SUPFAM" id="SSF103481">
    <property type="entry name" value="Multidrug resistance efflux transporter EmrE"/>
    <property type="match status" value="2"/>
</dbReference>
<dbReference type="InterPro" id="IPR004626">
    <property type="entry name" value="RarD"/>
</dbReference>
<keyword evidence="5 8" id="KW-0812">Transmembrane</keyword>
<evidence type="ECO:0000256" key="6">
    <source>
        <dbReference type="ARBA" id="ARBA00022989"/>
    </source>
</evidence>
<evidence type="ECO:0000313" key="11">
    <source>
        <dbReference type="Proteomes" id="UP000664701"/>
    </source>
</evidence>
<sequence>MERQEDSMKNKGIVFGIGAYVFWGFITLYWKLLTDVSPLATMCYRIIWSFIFMIAFLALSGSWSQFVKELKRLWENKNYLFLMILAALLISINWFTFIFTVSEGHVMEASLGYYINPLVNVLLATLVLKEQLSRSGKIACSLVVIGVVLLAIQTGKVPYSSLIMAFSFSIYGLIKKRIPISSMTGLTVETFVMLPFSLLYILFVSPIGFMHYSVQTNLLLMGAGVVTVIPLLLFAEAAKSTSYITLGFIQYINPTIMLLFAVFLFHETYSLAQFTAFGFIWLGIIVFTYGTTRTVMKTRKLAK</sequence>
<evidence type="ECO:0000256" key="8">
    <source>
        <dbReference type="SAM" id="Phobius"/>
    </source>
</evidence>
<dbReference type="PANTHER" id="PTHR22911:SF137">
    <property type="entry name" value="SOLUTE CARRIER FAMILY 35 MEMBER G2-RELATED"/>
    <property type="match status" value="1"/>
</dbReference>
<feature type="transmembrane region" description="Helical" evidence="8">
    <location>
        <begin position="111"/>
        <end position="128"/>
    </location>
</feature>
<keyword evidence="11" id="KW-1185">Reference proteome</keyword>
<proteinExistence type="inferred from homology"/>
<dbReference type="Pfam" id="PF00892">
    <property type="entry name" value="EamA"/>
    <property type="match status" value="2"/>
</dbReference>
<feature type="domain" description="EamA" evidence="9">
    <location>
        <begin position="11"/>
        <end position="151"/>
    </location>
</feature>
<dbReference type="NCBIfam" id="TIGR00688">
    <property type="entry name" value="rarD"/>
    <property type="match status" value="1"/>
</dbReference>
<evidence type="ECO:0000313" key="10">
    <source>
        <dbReference type="EMBL" id="WYJ75713.1"/>
    </source>
</evidence>
<dbReference type="InterPro" id="IPR037185">
    <property type="entry name" value="EmrE-like"/>
</dbReference>
<dbReference type="EMBL" id="CP147251">
    <property type="protein sequence ID" value="WYJ75713.1"/>
    <property type="molecule type" value="Genomic_DNA"/>
</dbReference>
<evidence type="ECO:0000256" key="3">
    <source>
        <dbReference type="ARBA" id="ARBA00022448"/>
    </source>
</evidence>
<accession>A0ABZ2SIL5</accession>
<evidence type="ECO:0000256" key="1">
    <source>
        <dbReference type="ARBA" id="ARBA00004651"/>
    </source>
</evidence>
<feature type="domain" description="EamA" evidence="9">
    <location>
        <begin position="162"/>
        <end position="288"/>
    </location>
</feature>
<organism evidence="10 11">
    <name type="scientific">Candidatus Enterococcus lowellii</name>
    <dbReference type="NCBI Taxonomy" id="2230877"/>
    <lineage>
        <taxon>Bacteria</taxon>
        <taxon>Bacillati</taxon>
        <taxon>Bacillota</taxon>
        <taxon>Bacilli</taxon>
        <taxon>Lactobacillales</taxon>
        <taxon>Enterococcaceae</taxon>
        <taxon>Enterococcus</taxon>
    </lineage>
</organism>
<reference evidence="10 11" key="1">
    <citation type="submission" date="2024-03" db="EMBL/GenBank/DDBJ databases">
        <title>The Genome Sequence of Enterococcus sp. DIV2402.</title>
        <authorList>
            <consortium name="The Broad Institute Genomics Platform"/>
            <consortium name="The Broad Institute Microbial Omics Core"/>
            <consortium name="The Broad Institute Genomic Center for Infectious Diseases"/>
            <person name="Earl A."/>
            <person name="Manson A."/>
            <person name="Gilmore M."/>
            <person name="Schwartman J."/>
            <person name="Shea T."/>
            <person name="Abouelleil A."/>
            <person name="Cao P."/>
            <person name="Chapman S."/>
            <person name="Cusick C."/>
            <person name="Young S."/>
            <person name="Neafsey D."/>
            <person name="Nusbaum C."/>
            <person name="Birren B."/>
        </authorList>
    </citation>
    <scope>NUCLEOTIDE SEQUENCE [LARGE SCALE GENOMIC DNA]</scope>
    <source>
        <strain evidence="10 11">DIV2402</strain>
    </source>
</reference>
<gene>
    <name evidence="10" type="ORF">DOK78_000289</name>
</gene>
<dbReference type="PANTHER" id="PTHR22911">
    <property type="entry name" value="ACYL-MALONYL CONDENSING ENZYME-RELATED"/>
    <property type="match status" value="1"/>
</dbReference>
<dbReference type="InterPro" id="IPR000620">
    <property type="entry name" value="EamA_dom"/>
</dbReference>
<evidence type="ECO:0000256" key="7">
    <source>
        <dbReference type="ARBA" id="ARBA00023136"/>
    </source>
</evidence>
<feature type="transmembrane region" description="Helical" evidence="8">
    <location>
        <begin position="158"/>
        <end position="174"/>
    </location>
</feature>
<keyword evidence="4" id="KW-1003">Cell membrane</keyword>
<evidence type="ECO:0000256" key="2">
    <source>
        <dbReference type="ARBA" id="ARBA00007362"/>
    </source>
</evidence>
<feature type="transmembrane region" description="Helical" evidence="8">
    <location>
        <begin position="12"/>
        <end position="30"/>
    </location>
</feature>